<dbReference type="RefSeq" id="WP_168885209.1">
    <property type="nucleotide sequence ID" value="NZ_JABAIL010000012.1"/>
</dbReference>
<accession>A0A7X8XYS5</accession>
<proteinExistence type="predicted"/>
<reference evidence="1 2" key="1">
    <citation type="submission" date="2020-04" db="EMBL/GenBank/DDBJ databases">
        <title>Flammeovirga sp. SR4, a novel species isolated from seawater.</title>
        <authorList>
            <person name="Wang X."/>
        </authorList>
    </citation>
    <scope>NUCLEOTIDE SEQUENCE [LARGE SCALE GENOMIC DNA]</scope>
    <source>
        <strain evidence="1 2">SR4</strain>
    </source>
</reference>
<evidence type="ECO:0008006" key="3">
    <source>
        <dbReference type="Google" id="ProtNLM"/>
    </source>
</evidence>
<comment type="caution">
    <text evidence="1">The sequence shown here is derived from an EMBL/GenBank/DDBJ whole genome shotgun (WGS) entry which is preliminary data.</text>
</comment>
<dbReference type="Proteomes" id="UP000585050">
    <property type="component" value="Unassembled WGS sequence"/>
</dbReference>
<evidence type="ECO:0000313" key="1">
    <source>
        <dbReference type="EMBL" id="NLR94504.1"/>
    </source>
</evidence>
<dbReference type="AlphaFoldDB" id="A0A7X8XYS5"/>
<dbReference type="EMBL" id="JABAIL010000012">
    <property type="protein sequence ID" value="NLR94504.1"/>
    <property type="molecule type" value="Genomic_DNA"/>
</dbReference>
<evidence type="ECO:0000313" key="2">
    <source>
        <dbReference type="Proteomes" id="UP000585050"/>
    </source>
</evidence>
<dbReference type="PROSITE" id="PS51257">
    <property type="entry name" value="PROKAR_LIPOPROTEIN"/>
    <property type="match status" value="1"/>
</dbReference>
<sequence length="164" mass="19211">MKRFYQNILLYSIIFSVFSACGLKTSDKINANDVNRQIKERKIKRIKEPEIAKRAYVLGQELAKTIKVEDCSSYDLKLLPDSTSNFINKIWVECQQPTDVIEQQVWDAYKYNMEHQLDLDDNIQRKKEGGRVVSYLYSYPKVVNDSLKLLQIELNHKALVLSLY</sequence>
<name>A0A7X8XYS5_9BACT</name>
<protein>
    <recommendedName>
        <fullName evidence="3">Lipoprotein</fullName>
    </recommendedName>
</protein>
<keyword evidence="2" id="KW-1185">Reference proteome</keyword>
<organism evidence="1 2">
    <name type="scientific">Flammeovirga agarivorans</name>
    <dbReference type="NCBI Taxonomy" id="2726742"/>
    <lineage>
        <taxon>Bacteria</taxon>
        <taxon>Pseudomonadati</taxon>
        <taxon>Bacteroidota</taxon>
        <taxon>Cytophagia</taxon>
        <taxon>Cytophagales</taxon>
        <taxon>Flammeovirgaceae</taxon>
        <taxon>Flammeovirga</taxon>
    </lineage>
</organism>
<gene>
    <name evidence="1" type="ORF">HGP29_25085</name>
</gene>